<protein>
    <submittedName>
        <fullName evidence="4">MsnO8 family LLM class oxidoreductase</fullName>
        <ecNumber evidence="4">1.-.-.-</ecNumber>
    </submittedName>
</protein>
<accession>A0A850EV14</accession>
<feature type="domain" description="Luciferase-like" evidence="3">
    <location>
        <begin position="5"/>
        <end position="243"/>
    </location>
</feature>
<comment type="similarity">
    <text evidence="1">To bacterial alkanal monooxygenase alpha and beta chains.</text>
</comment>
<dbReference type="InterPro" id="IPR050766">
    <property type="entry name" value="Bact_Lucif_Oxidored"/>
</dbReference>
<dbReference type="NCBIfam" id="TIGR03558">
    <property type="entry name" value="oxido_grp_1"/>
    <property type="match status" value="1"/>
</dbReference>
<dbReference type="EC" id="1.-.-.-" evidence="4"/>
<dbReference type="InterPro" id="IPR036661">
    <property type="entry name" value="Luciferase-like_sf"/>
</dbReference>
<sequence length="320" mass="34494">MESLRLGVLDLAPRLSGISAETALREALLLAQSAEAWGYHRYWVAEHHDIQGLACPSPEVLLGHIGALTSRIQLGSGALLLPHYSPLKVVESFHLLSALCPGRIELGLGRAPGGPPHASMALSGNFLKAVAELPETIRAVMELLQDGYAYEGQPVTARPLPAVPPVPWLLGTGVRSGEYAARFGTGYVFGSYMSDKEAEPVLEQYRRNFEPSLLMPEPRSMVAVAVICASSAEEAALLAEESRWPDHAEQGDRGAGTGEDKSGPPLLSGTPQQLKENLEQMAHRCGTGELLIFTPLQDYEKRRASYRLLAESVLSPGKTI</sequence>
<reference evidence="4" key="1">
    <citation type="submission" date="2020-06" db="EMBL/GenBank/DDBJ databases">
        <title>Paenibacillus sp. nov., isolated from soil.</title>
        <authorList>
            <person name="Seo Y.L."/>
        </authorList>
    </citation>
    <scope>NUCLEOTIDE SEQUENCE [LARGE SCALE GENOMIC DNA]</scope>
    <source>
        <strain evidence="4">JW14</strain>
    </source>
</reference>
<evidence type="ECO:0000313" key="4">
    <source>
        <dbReference type="EMBL" id="NUU63519.1"/>
    </source>
</evidence>
<keyword evidence="4" id="KW-0560">Oxidoreductase</keyword>
<evidence type="ECO:0000259" key="3">
    <source>
        <dbReference type="Pfam" id="PF00296"/>
    </source>
</evidence>
<dbReference type="Pfam" id="PF00296">
    <property type="entry name" value="Bac_luciferase"/>
    <property type="match status" value="1"/>
</dbReference>
<gene>
    <name evidence="4" type="ORF">HPT30_24465</name>
</gene>
<dbReference type="RefSeq" id="WP_175373916.1">
    <property type="nucleotide sequence ID" value="NZ_JABWCS010000219.1"/>
</dbReference>
<feature type="region of interest" description="Disordered" evidence="2">
    <location>
        <begin position="242"/>
        <end position="271"/>
    </location>
</feature>
<dbReference type="PANTHER" id="PTHR30137">
    <property type="entry name" value="LUCIFERASE-LIKE MONOOXYGENASE"/>
    <property type="match status" value="1"/>
</dbReference>
<dbReference type="EMBL" id="JABWCS010000219">
    <property type="protein sequence ID" value="NUU63519.1"/>
    <property type="molecule type" value="Genomic_DNA"/>
</dbReference>
<dbReference type="GO" id="GO:0016705">
    <property type="term" value="F:oxidoreductase activity, acting on paired donors, with incorporation or reduction of molecular oxygen"/>
    <property type="evidence" value="ECO:0007669"/>
    <property type="project" value="InterPro"/>
</dbReference>
<evidence type="ECO:0000256" key="1">
    <source>
        <dbReference type="ARBA" id="ARBA00007789"/>
    </source>
</evidence>
<dbReference type="InterPro" id="IPR019949">
    <property type="entry name" value="CmoO-like"/>
</dbReference>
<dbReference type="PANTHER" id="PTHR30137:SF20">
    <property type="entry name" value="N-ACETYL-S-ALKYLCYSTEINE MONOOXYGENASE"/>
    <property type="match status" value="1"/>
</dbReference>
<dbReference type="Proteomes" id="UP000564806">
    <property type="component" value="Unassembled WGS sequence"/>
</dbReference>
<dbReference type="CDD" id="cd00347">
    <property type="entry name" value="Flavin_utilizing_monoxygenases"/>
    <property type="match status" value="1"/>
</dbReference>
<dbReference type="GO" id="GO:0005829">
    <property type="term" value="C:cytosol"/>
    <property type="evidence" value="ECO:0007669"/>
    <property type="project" value="TreeGrafter"/>
</dbReference>
<dbReference type="AlphaFoldDB" id="A0A850EV14"/>
<dbReference type="InterPro" id="IPR011251">
    <property type="entry name" value="Luciferase-like_dom"/>
</dbReference>
<dbReference type="Gene3D" id="3.20.20.30">
    <property type="entry name" value="Luciferase-like domain"/>
    <property type="match status" value="1"/>
</dbReference>
<name>A0A850EV14_9BACL</name>
<organism evidence="4 5">
    <name type="scientific">Paenibacillus agri</name>
    <dbReference type="NCBI Taxonomy" id="2744309"/>
    <lineage>
        <taxon>Bacteria</taxon>
        <taxon>Bacillati</taxon>
        <taxon>Bacillota</taxon>
        <taxon>Bacilli</taxon>
        <taxon>Bacillales</taxon>
        <taxon>Paenibacillaceae</taxon>
        <taxon>Paenibacillus</taxon>
    </lineage>
</organism>
<dbReference type="SUPFAM" id="SSF51679">
    <property type="entry name" value="Bacterial luciferase-like"/>
    <property type="match status" value="1"/>
</dbReference>
<comment type="caution">
    <text evidence="4">The sequence shown here is derived from an EMBL/GenBank/DDBJ whole genome shotgun (WGS) entry which is preliminary data.</text>
</comment>
<feature type="compositionally biased region" description="Basic and acidic residues" evidence="2">
    <location>
        <begin position="242"/>
        <end position="262"/>
    </location>
</feature>
<proteinExistence type="predicted"/>
<evidence type="ECO:0000256" key="2">
    <source>
        <dbReference type="SAM" id="MobiDB-lite"/>
    </source>
</evidence>
<keyword evidence="5" id="KW-1185">Reference proteome</keyword>
<evidence type="ECO:0000313" key="5">
    <source>
        <dbReference type="Proteomes" id="UP000564806"/>
    </source>
</evidence>